<dbReference type="AlphaFoldDB" id="Q2CEX3"/>
<comment type="caution">
    <text evidence="15">The sequence shown here is derived from an EMBL/GenBank/DDBJ whole genome shotgun (WGS) entry which is preliminary data.</text>
</comment>
<dbReference type="Pfam" id="PF00270">
    <property type="entry name" value="DEAD"/>
    <property type="match status" value="1"/>
</dbReference>
<feature type="binding site" evidence="12">
    <location>
        <position position="461"/>
    </location>
    <ligand>
        <name>Zn(2+)</name>
        <dbReference type="ChEBI" id="CHEBI:29105"/>
        <label>1</label>
    </ligand>
</feature>
<dbReference type="HOGENOM" id="CLU_013353_4_0_5"/>
<dbReference type="InterPro" id="IPR014001">
    <property type="entry name" value="Helicase_ATP-bd"/>
</dbReference>
<dbReference type="GO" id="GO:0006270">
    <property type="term" value="P:DNA replication initiation"/>
    <property type="evidence" value="ECO:0007669"/>
    <property type="project" value="TreeGrafter"/>
</dbReference>
<dbReference type="HAMAP" id="MF_00983">
    <property type="entry name" value="PriA"/>
    <property type="match status" value="1"/>
</dbReference>
<protein>
    <recommendedName>
        <fullName evidence="12">Replication restart protein PriA</fullName>
    </recommendedName>
    <alternativeName>
        <fullName evidence="12">ATP-dependent DNA helicase PriA</fullName>
        <ecNumber evidence="12">5.6.2.4</ecNumber>
    </alternativeName>
    <alternativeName>
        <fullName evidence="12">DNA 3'-5' helicase PriA</fullName>
    </alternativeName>
</protein>
<evidence type="ECO:0000256" key="11">
    <source>
        <dbReference type="ARBA" id="ARBA00048988"/>
    </source>
</evidence>
<keyword evidence="8 12" id="KW-0067">ATP-binding</keyword>
<feature type="region of interest" description="Disordered" evidence="13">
    <location>
        <begin position="195"/>
        <end position="222"/>
    </location>
</feature>
<keyword evidence="1 12" id="KW-0639">Primosome</keyword>
<comment type="cofactor">
    <cofactor evidence="12">
        <name>Zn(2+)</name>
        <dbReference type="ChEBI" id="CHEBI:29105"/>
    </cofactor>
    <text evidence="12">Binds 2 zinc ions per subunit.</text>
</comment>
<feature type="binding site" evidence="12">
    <location>
        <position position="501"/>
    </location>
    <ligand>
        <name>Zn(2+)</name>
        <dbReference type="ChEBI" id="CHEBI:29105"/>
        <label>1</label>
    </ligand>
</feature>
<feature type="binding site" evidence="12">
    <location>
        <position position="485"/>
    </location>
    <ligand>
        <name>Zn(2+)</name>
        <dbReference type="ChEBI" id="CHEBI:29105"/>
        <label>2</label>
    </ligand>
</feature>
<dbReference type="Gene3D" id="3.40.1440.60">
    <property type="entry name" value="PriA, 3(prime) DNA-binding domain"/>
    <property type="match status" value="1"/>
</dbReference>
<dbReference type="PANTHER" id="PTHR30580:SF0">
    <property type="entry name" value="PRIMOSOMAL PROTEIN N"/>
    <property type="match status" value="1"/>
</dbReference>
<feature type="domain" description="Helicase ATP-binding" evidence="14">
    <location>
        <begin position="231"/>
        <end position="397"/>
    </location>
</feature>
<reference evidence="15 16" key="1">
    <citation type="journal article" date="2010" name="J. Bacteriol.">
        <title>Genome sequences of Oceanicola granulosus HTCC2516(T) and Oceanicola batsensis HTCC2597(TDelta).</title>
        <authorList>
            <person name="Thrash J.C."/>
            <person name="Cho J.C."/>
            <person name="Vergin K.L."/>
            <person name="Giovannoni S.J."/>
        </authorList>
    </citation>
    <scope>NUCLEOTIDE SEQUENCE [LARGE SCALE GENOMIC DNA]</scope>
    <source>
        <strain evidence="16">ATCC BAA-861 / DSM 15982 / KCTC 12143 / HTCC2516</strain>
    </source>
</reference>
<keyword evidence="4 12" id="KW-0547">Nucleotide-binding</keyword>
<comment type="function">
    <text evidence="12">Initiates the restart of stalled replication forks, which reloads the replicative helicase on sites other than the origin of replication. Recognizes and binds to abandoned replication forks and remodels them to uncover a helicase loading site. Promotes assembly of the primosome at these replication forks.</text>
</comment>
<dbReference type="EMBL" id="AAOT01000015">
    <property type="protein sequence ID" value="EAR51237.1"/>
    <property type="molecule type" value="Genomic_DNA"/>
</dbReference>
<evidence type="ECO:0000256" key="4">
    <source>
        <dbReference type="ARBA" id="ARBA00022741"/>
    </source>
</evidence>
<dbReference type="SUPFAM" id="SSF52540">
    <property type="entry name" value="P-loop containing nucleoside triphosphate hydrolases"/>
    <property type="match status" value="2"/>
</dbReference>
<evidence type="ECO:0000256" key="1">
    <source>
        <dbReference type="ARBA" id="ARBA00022515"/>
    </source>
</evidence>
<comment type="catalytic activity">
    <reaction evidence="12">
        <text>Couples ATP hydrolysis with the unwinding of duplex DNA by translocating in the 3'-5' direction.</text>
        <dbReference type="EC" id="5.6.2.4"/>
    </reaction>
</comment>
<dbReference type="GO" id="GO:0043138">
    <property type="term" value="F:3'-5' DNA helicase activity"/>
    <property type="evidence" value="ECO:0007669"/>
    <property type="project" value="UniProtKB-EC"/>
</dbReference>
<evidence type="ECO:0000256" key="2">
    <source>
        <dbReference type="ARBA" id="ARBA00022705"/>
    </source>
</evidence>
<dbReference type="InterPro" id="IPR041236">
    <property type="entry name" value="PriA_C"/>
</dbReference>
<dbReference type="SMART" id="SM00490">
    <property type="entry name" value="HELICc"/>
    <property type="match status" value="1"/>
</dbReference>
<keyword evidence="9 12" id="KW-0238">DNA-binding</keyword>
<organism evidence="15 16">
    <name type="scientific">Oceanicola granulosus (strain ATCC BAA-861 / DSM 15982 / KCTC 12143 / HTCC2516)</name>
    <dbReference type="NCBI Taxonomy" id="314256"/>
    <lineage>
        <taxon>Bacteria</taxon>
        <taxon>Pseudomonadati</taxon>
        <taxon>Pseudomonadota</taxon>
        <taxon>Alphaproteobacteria</taxon>
        <taxon>Rhodobacterales</taxon>
        <taxon>Roseobacteraceae</taxon>
        <taxon>Oceanicola</taxon>
    </lineage>
</organism>
<keyword evidence="2 12" id="KW-0235">DNA replication</keyword>
<dbReference type="InterPro" id="IPR001650">
    <property type="entry name" value="Helicase_C-like"/>
</dbReference>
<feature type="binding site" evidence="12">
    <location>
        <position position="467"/>
    </location>
    <ligand>
        <name>Zn(2+)</name>
        <dbReference type="ChEBI" id="CHEBI:29105"/>
        <label>2</label>
    </ligand>
</feature>
<dbReference type="Pfam" id="PF18319">
    <property type="entry name" value="Zn_ribbon_PriA"/>
    <property type="match status" value="1"/>
</dbReference>
<keyword evidence="3 12" id="KW-0479">Metal-binding</keyword>
<dbReference type="InterPro" id="IPR042115">
    <property type="entry name" value="PriA_3primeBD_sf"/>
</dbReference>
<dbReference type="CDD" id="cd17929">
    <property type="entry name" value="DEXHc_priA"/>
    <property type="match status" value="1"/>
</dbReference>
<dbReference type="GO" id="GO:0008270">
    <property type="term" value="F:zinc ion binding"/>
    <property type="evidence" value="ECO:0007669"/>
    <property type="project" value="UniProtKB-UniRule"/>
</dbReference>
<evidence type="ECO:0000256" key="6">
    <source>
        <dbReference type="ARBA" id="ARBA00022806"/>
    </source>
</evidence>
<evidence type="ECO:0000256" key="3">
    <source>
        <dbReference type="ARBA" id="ARBA00022723"/>
    </source>
</evidence>
<evidence type="ECO:0000256" key="10">
    <source>
        <dbReference type="ARBA" id="ARBA00023235"/>
    </source>
</evidence>
<dbReference type="GO" id="GO:0003677">
    <property type="term" value="F:DNA binding"/>
    <property type="evidence" value="ECO:0007669"/>
    <property type="project" value="UniProtKB-UniRule"/>
</dbReference>
<dbReference type="STRING" id="314256.OG2516_14521"/>
<dbReference type="InterPro" id="IPR011545">
    <property type="entry name" value="DEAD/DEAH_box_helicase_dom"/>
</dbReference>
<gene>
    <name evidence="12" type="primary">priA</name>
    <name evidence="15" type="ORF">OG2516_14521</name>
</gene>
<feature type="binding site" evidence="12">
    <location>
        <position position="498"/>
    </location>
    <ligand>
        <name>Zn(2+)</name>
        <dbReference type="ChEBI" id="CHEBI:29105"/>
        <label>1</label>
    </ligand>
</feature>
<dbReference type="InterPro" id="IPR005259">
    <property type="entry name" value="PriA"/>
</dbReference>
<dbReference type="eggNOG" id="COG1198">
    <property type="taxonomic scope" value="Bacteria"/>
</dbReference>
<evidence type="ECO:0000313" key="16">
    <source>
        <dbReference type="Proteomes" id="UP000003635"/>
    </source>
</evidence>
<comment type="similarity">
    <text evidence="12">Belongs to the helicase family. PriA subfamily.</text>
</comment>
<evidence type="ECO:0000259" key="14">
    <source>
        <dbReference type="PROSITE" id="PS51192"/>
    </source>
</evidence>
<dbReference type="OrthoDB" id="9759544at2"/>
<accession>Q2CEX3</accession>
<dbReference type="GO" id="GO:0006310">
    <property type="term" value="P:DNA recombination"/>
    <property type="evidence" value="ECO:0007669"/>
    <property type="project" value="InterPro"/>
</dbReference>
<sequence>MAAGGGLAYVGTVWPEGHCGDVNSTYFNEGDLVGVLTTQPLGRPLDYKAPEGGCWAGAFVEVPLGPRKVVGVVWGPGQGDFDRARVRPVSRVLDVAPMSDAMRQFLARAADYTLTPLPAMLRLATRNPALGETPAMRTIYRLGDALPDRMTAAREKVLAVLEEYEGLSFTLGELAEMAGVGTGVVKGLVAQGAVREEEAPRDGPYPPLDPDHGGKALTPDQQAGAAALRAGVRSGRYGTTLLRGVTGSGKTEVYLEAVAECLRAGRQALVLLPEIALSAEFLARVEARFGARPAEWHSGLTTTERRRAWKMIGEGQAQMVVGARSALFLPFRDLGLVVVDEEHDTSYKQEDGVLYNARDMAVLRASMADAQVVLASATPSLESWANVEAGKYARLDLTSRFGPAVMPAMAAIDMRVEDLPGASWISPALQGAVHGRLERGEQALLFLNRRGYAPVTICRACGHQIGCTQCDARMVEHRFLKRLMCHQCGETRPMPETCPSCEAAGKLAPVGPGVERLAEETERLFPDARLAILSSDLYGSARALKAKIEEIASGGADIVIGTQLVAKGHNFPELTLVGVIDADLGLQGSDLRAAERTFQLMRQVAGRAGRAEAPGEALLQTFQPEHPVIRAILGGDEEAFWAAEAAERRAAGVPPYGRMAGIVLSSPDVQQAFDLGNHLARHDAPLRRIGAQVFGPAPAPIARIRGRHRVRLLVKADKSAPIQAALAEWTAQVRLRGETRMAIDIDPQSFY</sequence>
<dbReference type="Gene3D" id="3.40.50.300">
    <property type="entry name" value="P-loop containing nucleotide triphosphate hydrolases"/>
    <property type="match status" value="2"/>
</dbReference>
<evidence type="ECO:0000256" key="8">
    <source>
        <dbReference type="ARBA" id="ARBA00022840"/>
    </source>
</evidence>
<feature type="binding site" evidence="12">
    <location>
        <position position="488"/>
    </location>
    <ligand>
        <name>Zn(2+)</name>
        <dbReference type="ChEBI" id="CHEBI:29105"/>
        <label>2</label>
    </ligand>
</feature>
<keyword evidence="10 12" id="KW-0413">Isomerase</keyword>
<dbReference type="PROSITE" id="PS51192">
    <property type="entry name" value="HELICASE_ATP_BIND_1"/>
    <property type="match status" value="1"/>
</dbReference>
<keyword evidence="16" id="KW-1185">Reference proteome</keyword>
<dbReference type="GO" id="GO:1990077">
    <property type="term" value="C:primosome complex"/>
    <property type="evidence" value="ECO:0007669"/>
    <property type="project" value="UniProtKB-UniRule"/>
</dbReference>
<dbReference type="PANTHER" id="PTHR30580">
    <property type="entry name" value="PRIMOSOMAL PROTEIN N"/>
    <property type="match status" value="1"/>
</dbReference>
<dbReference type="GO" id="GO:0016887">
    <property type="term" value="F:ATP hydrolysis activity"/>
    <property type="evidence" value="ECO:0007669"/>
    <property type="project" value="RHEA"/>
</dbReference>
<keyword evidence="5 12" id="KW-0378">Hydrolase</keyword>
<evidence type="ECO:0000313" key="15">
    <source>
        <dbReference type="EMBL" id="EAR51237.1"/>
    </source>
</evidence>
<dbReference type="Proteomes" id="UP000003635">
    <property type="component" value="Unassembled WGS sequence"/>
</dbReference>
<keyword evidence="6 12" id="KW-0347">Helicase</keyword>
<comment type="subunit">
    <text evidence="12">Component of the replication restart primosome.</text>
</comment>
<evidence type="ECO:0000256" key="13">
    <source>
        <dbReference type="SAM" id="MobiDB-lite"/>
    </source>
</evidence>
<dbReference type="InterPro" id="IPR040498">
    <property type="entry name" value="PriA_CRR"/>
</dbReference>
<dbReference type="SMART" id="SM00487">
    <property type="entry name" value="DEXDc"/>
    <property type="match status" value="1"/>
</dbReference>
<dbReference type="NCBIfam" id="TIGR00595">
    <property type="entry name" value="priA"/>
    <property type="match status" value="1"/>
</dbReference>
<proteinExistence type="inferred from homology"/>
<dbReference type="NCBIfam" id="NF004070">
    <property type="entry name" value="PRK05580.2-2"/>
    <property type="match status" value="1"/>
</dbReference>
<dbReference type="EC" id="5.6.2.4" evidence="12"/>
<keyword evidence="7 12" id="KW-0862">Zinc</keyword>
<dbReference type="GO" id="GO:0006302">
    <property type="term" value="P:double-strand break repair"/>
    <property type="evidence" value="ECO:0007669"/>
    <property type="project" value="InterPro"/>
</dbReference>
<evidence type="ECO:0000256" key="12">
    <source>
        <dbReference type="HAMAP-Rule" id="MF_00983"/>
    </source>
</evidence>
<evidence type="ECO:0000256" key="9">
    <source>
        <dbReference type="ARBA" id="ARBA00023125"/>
    </source>
</evidence>
<evidence type="ECO:0000256" key="5">
    <source>
        <dbReference type="ARBA" id="ARBA00022801"/>
    </source>
</evidence>
<name>Q2CEX3_OCEGH</name>
<dbReference type="FunFam" id="3.40.50.300:FF:000489">
    <property type="entry name" value="Primosome assembly protein PriA"/>
    <property type="match status" value="1"/>
</dbReference>
<dbReference type="Pfam" id="PF18074">
    <property type="entry name" value="PriA_C"/>
    <property type="match status" value="1"/>
</dbReference>
<dbReference type="RefSeq" id="WP_007256420.1">
    <property type="nucleotide sequence ID" value="NZ_CH724108.1"/>
</dbReference>
<dbReference type="InterPro" id="IPR041222">
    <property type="entry name" value="PriA_3primeBD"/>
</dbReference>
<feature type="binding site" evidence="12">
    <location>
        <position position="458"/>
    </location>
    <ligand>
        <name>Zn(2+)</name>
        <dbReference type="ChEBI" id="CHEBI:29105"/>
        <label>1</label>
    </ligand>
</feature>
<dbReference type="GO" id="GO:0005524">
    <property type="term" value="F:ATP binding"/>
    <property type="evidence" value="ECO:0007669"/>
    <property type="project" value="UniProtKB-UniRule"/>
</dbReference>
<comment type="catalytic activity">
    <reaction evidence="11 12">
        <text>ATP + H2O = ADP + phosphate + H(+)</text>
        <dbReference type="Rhea" id="RHEA:13065"/>
        <dbReference type="ChEBI" id="CHEBI:15377"/>
        <dbReference type="ChEBI" id="CHEBI:15378"/>
        <dbReference type="ChEBI" id="CHEBI:30616"/>
        <dbReference type="ChEBI" id="CHEBI:43474"/>
        <dbReference type="ChEBI" id="CHEBI:456216"/>
        <dbReference type="EC" id="5.6.2.4"/>
    </reaction>
</comment>
<feature type="binding site" evidence="12">
    <location>
        <position position="470"/>
    </location>
    <ligand>
        <name>Zn(2+)</name>
        <dbReference type="ChEBI" id="CHEBI:29105"/>
        <label>2</label>
    </ligand>
</feature>
<evidence type="ECO:0000256" key="7">
    <source>
        <dbReference type="ARBA" id="ARBA00022833"/>
    </source>
</evidence>
<dbReference type="GO" id="GO:0006269">
    <property type="term" value="P:DNA replication, synthesis of primer"/>
    <property type="evidence" value="ECO:0007669"/>
    <property type="project" value="UniProtKB-KW"/>
</dbReference>
<dbReference type="Pfam" id="PF17764">
    <property type="entry name" value="PriA_3primeBD"/>
    <property type="match status" value="1"/>
</dbReference>
<dbReference type="InterPro" id="IPR027417">
    <property type="entry name" value="P-loop_NTPase"/>
</dbReference>